<evidence type="ECO:0000313" key="11">
    <source>
        <dbReference type="Proteomes" id="UP000283509"/>
    </source>
</evidence>
<comment type="caution">
    <text evidence="10">The sequence shown here is derived from an EMBL/GenBank/DDBJ whole genome shotgun (WGS) entry which is preliminary data.</text>
</comment>
<evidence type="ECO:0000256" key="5">
    <source>
        <dbReference type="ARBA" id="ARBA00022794"/>
    </source>
</evidence>
<organism evidence="10 11">
    <name type="scientific">Penaeus vannamei</name>
    <name type="common">Whiteleg shrimp</name>
    <name type="synonym">Litopenaeus vannamei</name>
    <dbReference type="NCBI Taxonomy" id="6689"/>
    <lineage>
        <taxon>Eukaryota</taxon>
        <taxon>Metazoa</taxon>
        <taxon>Ecdysozoa</taxon>
        <taxon>Arthropoda</taxon>
        <taxon>Crustacea</taxon>
        <taxon>Multicrustacea</taxon>
        <taxon>Malacostraca</taxon>
        <taxon>Eumalacostraca</taxon>
        <taxon>Eucarida</taxon>
        <taxon>Decapoda</taxon>
        <taxon>Dendrobranchiata</taxon>
        <taxon>Penaeoidea</taxon>
        <taxon>Penaeidae</taxon>
        <taxon>Penaeus</taxon>
    </lineage>
</organism>
<keyword evidence="6" id="KW-0206">Cytoskeleton</keyword>
<evidence type="ECO:0000256" key="4">
    <source>
        <dbReference type="ARBA" id="ARBA00022490"/>
    </source>
</evidence>
<gene>
    <name evidence="10" type="ORF">C7M84_011133</name>
</gene>
<name>A0A3R7Q7L8_PENVA</name>
<dbReference type="EMBL" id="QCYY01002411">
    <property type="protein sequence ID" value="ROT70584.1"/>
    <property type="molecule type" value="Genomic_DNA"/>
</dbReference>
<dbReference type="InterPro" id="IPR027918">
    <property type="entry name" value="HYLS1_C_dom"/>
</dbReference>
<sequence length="280" mass="31413">MKLGFTNLPDETVEVFRRDLLKLIKSDLRKLRQDKQLLEGSREETTYLSPPVTLGKHGHPREKTKRPEASTPLSPGRPVSSTRLSSKVSKHLNADSTTSCASDEDTTVESGYSDFESESSRPSYSSEEVDDSSSSIYLTRRNGQAGARSQTVDPSARRGAFPPLQRESKDSAEDSHQESQESAFDSHKVTEDSSVDSHRGFKDSAIAAPKSLAKEKQEVAVRPKKKPVKAADSLPAYPRRPDPVNLYHFYKAHWDKFKTPGEDPRSKLRWEVRTKLFYSS</sequence>
<accession>A0A3R7Q7L8</accession>
<dbReference type="OrthoDB" id="6343432at2759"/>
<dbReference type="GO" id="GO:0060271">
    <property type="term" value="P:cilium assembly"/>
    <property type="evidence" value="ECO:0007669"/>
    <property type="project" value="TreeGrafter"/>
</dbReference>
<feature type="compositionally biased region" description="Basic and acidic residues" evidence="8">
    <location>
        <begin position="32"/>
        <end position="45"/>
    </location>
</feature>
<comment type="similarity">
    <text evidence="3">Belongs to the HYLS1 family.</text>
</comment>
<dbReference type="PANTHER" id="PTHR34174">
    <property type="entry name" value="HYDROLETHALUS SYNDROME PROTEIN 1"/>
    <property type="match status" value="1"/>
</dbReference>
<dbReference type="GO" id="GO:0097730">
    <property type="term" value="C:non-motile cilium"/>
    <property type="evidence" value="ECO:0007669"/>
    <property type="project" value="TreeGrafter"/>
</dbReference>
<comment type="subcellular location">
    <subcellularLocation>
        <location evidence="2">Cell projection</location>
        <location evidence="2">Cilium</location>
    </subcellularLocation>
    <subcellularLocation>
        <location evidence="1">Cytoplasm</location>
        <location evidence="1">Cytoskeleton</location>
        <location evidence="1">Microtubule organizing center</location>
        <location evidence="1">Centrosome</location>
        <location evidence="1">Centriole</location>
    </subcellularLocation>
</comment>
<evidence type="ECO:0000256" key="8">
    <source>
        <dbReference type="SAM" id="MobiDB-lite"/>
    </source>
</evidence>
<evidence type="ECO:0000256" key="2">
    <source>
        <dbReference type="ARBA" id="ARBA00004138"/>
    </source>
</evidence>
<protein>
    <recommendedName>
        <fullName evidence="9">Centriolar and ciliogenesis-associated protein HYLS1 C-terminal domain-containing protein</fullName>
    </recommendedName>
</protein>
<evidence type="ECO:0000259" key="9">
    <source>
        <dbReference type="Pfam" id="PF15311"/>
    </source>
</evidence>
<feature type="compositionally biased region" description="Basic and acidic residues" evidence="8">
    <location>
        <begin position="166"/>
        <end position="202"/>
    </location>
</feature>
<feature type="compositionally biased region" description="Basic and acidic residues" evidence="8">
    <location>
        <begin position="212"/>
        <end position="221"/>
    </location>
</feature>
<reference evidence="10 11" key="1">
    <citation type="submission" date="2018-04" db="EMBL/GenBank/DDBJ databases">
        <authorList>
            <person name="Zhang X."/>
            <person name="Yuan J."/>
            <person name="Li F."/>
            <person name="Xiang J."/>
        </authorList>
    </citation>
    <scope>NUCLEOTIDE SEQUENCE [LARGE SCALE GENOMIC DNA]</scope>
    <source>
        <tissue evidence="10">Muscle</tissue>
    </source>
</reference>
<evidence type="ECO:0000256" key="3">
    <source>
        <dbReference type="ARBA" id="ARBA00010091"/>
    </source>
</evidence>
<keyword evidence="11" id="KW-1185">Reference proteome</keyword>
<evidence type="ECO:0000256" key="1">
    <source>
        <dbReference type="ARBA" id="ARBA00004114"/>
    </source>
</evidence>
<evidence type="ECO:0000256" key="7">
    <source>
        <dbReference type="ARBA" id="ARBA00023273"/>
    </source>
</evidence>
<keyword evidence="4" id="KW-0963">Cytoplasm</keyword>
<evidence type="ECO:0000313" key="10">
    <source>
        <dbReference type="EMBL" id="ROT70584.1"/>
    </source>
</evidence>
<dbReference type="GO" id="GO:0005814">
    <property type="term" value="C:centriole"/>
    <property type="evidence" value="ECO:0007669"/>
    <property type="project" value="UniProtKB-SubCell"/>
</dbReference>
<feature type="domain" description="Centriolar and ciliogenesis-associated protein HYLS1 C-terminal" evidence="9">
    <location>
        <begin position="240"/>
        <end position="278"/>
    </location>
</feature>
<dbReference type="InterPro" id="IPR052319">
    <property type="entry name" value="Centriolar_ciliogenesis_assoc"/>
</dbReference>
<dbReference type="Pfam" id="PF15311">
    <property type="entry name" value="HYLS1_C"/>
    <property type="match status" value="1"/>
</dbReference>
<keyword evidence="7" id="KW-0966">Cell projection</keyword>
<evidence type="ECO:0000256" key="6">
    <source>
        <dbReference type="ARBA" id="ARBA00023212"/>
    </source>
</evidence>
<dbReference type="Proteomes" id="UP000283509">
    <property type="component" value="Unassembled WGS sequence"/>
</dbReference>
<dbReference type="AlphaFoldDB" id="A0A3R7Q7L8"/>
<proteinExistence type="inferred from homology"/>
<reference evidence="10 11" key="2">
    <citation type="submission" date="2019-01" db="EMBL/GenBank/DDBJ databases">
        <title>The decoding of complex shrimp genome reveals the adaptation for benthos swimmer, frequently molting mechanism and breeding impact on genome.</title>
        <authorList>
            <person name="Sun Y."/>
            <person name="Gao Y."/>
            <person name="Yu Y."/>
        </authorList>
    </citation>
    <scope>NUCLEOTIDE SEQUENCE [LARGE SCALE GENOMIC DNA]</scope>
    <source>
        <tissue evidence="10">Muscle</tissue>
    </source>
</reference>
<feature type="region of interest" description="Disordered" evidence="8">
    <location>
        <begin position="32"/>
        <end position="237"/>
    </location>
</feature>
<keyword evidence="5" id="KW-0970">Cilium biogenesis/degradation</keyword>
<dbReference type="PANTHER" id="PTHR34174:SF1">
    <property type="entry name" value="CENTRIOLAR AND CILIOGENESIS-ASSOCIATED PROTEIN HYLS1"/>
    <property type="match status" value="1"/>
</dbReference>